<comment type="similarity">
    <text evidence="1">Belongs to the PemK/MazF family.</text>
</comment>
<dbReference type="EMBL" id="CAGS01000104">
    <property type="protein sequence ID" value="CCF83147.1"/>
    <property type="molecule type" value="Genomic_DNA"/>
</dbReference>
<comment type="caution">
    <text evidence="2">The sequence shown here is derived from an EMBL/GenBank/DDBJ whole genome shotgun (WGS) entry which is preliminary data.</text>
</comment>
<keyword evidence="1" id="KW-0540">Nuclease</keyword>
<name>I4EEN5_9BACT</name>
<dbReference type="EC" id="3.1.-.-" evidence="1"/>
<dbReference type="GO" id="GO:0003677">
    <property type="term" value="F:DNA binding"/>
    <property type="evidence" value="ECO:0007669"/>
    <property type="project" value="InterPro"/>
</dbReference>
<dbReference type="Proteomes" id="UP000004221">
    <property type="component" value="Unassembled WGS sequence"/>
</dbReference>
<dbReference type="SUPFAM" id="SSF50118">
    <property type="entry name" value="Cell growth inhibitor/plasmid maintenance toxic component"/>
    <property type="match status" value="1"/>
</dbReference>
<evidence type="ECO:0000256" key="1">
    <source>
        <dbReference type="PIRNR" id="PIRNR033490"/>
    </source>
</evidence>
<sequence>MAATPSRKDVWLVDLEPVRGHEQGRTRPCVVVSDDLFNHGPAGLVVVVPLTTRDRGIPLHVRVDPPDGGLQQPSFIKCEDVRSISVERLLSRWGAISDPVMRDVEDRLRILLHLF</sequence>
<dbReference type="PANTHER" id="PTHR33988">
    <property type="entry name" value="ENDORIBONUCLEASE MAZF-RELATED"/>
    <property type="match status" value="1"/>
</dbReference>
<comment type="function">
    <text evidence="1">Toxic component of a type II toxin-antitoxin (TA) system.</text>
</comment>
<evidence type="ECO:0000313" key="2">
    <source>
        <dbReference type="EMBL" id="CCF83147.1"/>
    </source>
</evidence>
<dbReference type="InterPro" id="IPR011067">
    <property type="entry name" value="Plasmid_toxin/cell-grow_inhib"/>
</dbReference>
<dbReference type="GO" id="GO:0016787">
    <property type="term" value="F:hydrolase activity"/>
    <property type="evidence" value="ECO:0007669"/>
    <property type="project" value="UniProtKB-KW"/>
</dbReference>
<gene>
    <name evidence="2" type="ORF">NITHO_1920008</name>
</gene>
<keyword evidence="1" id="KW-0378">Hydrolase</keyword>
<dbReference type="RefSeq" id="WP_008475977.1">
    <property type="nucleotide sequence ID" value="NZ_CAGS01000104.1"/>
</dbReference>
<dbReference type="GO" id="GO:0006402">
    <property type="term" value="P:mRNA catabolic process"/>
    <property type="evidence" value="ECO:0007669"/>
    <property type="project" value="TreeGrafter"/>
</dbReference>
<dbReference type="GO" id="GO:0016075">
    <property type="term" value="P:rRNA catabolic process"/>
    <property type="evidence" value="ECO:0007669"/>
    <property type="project" value="TreeGrafter"/>
</dbReference>
<evidence type="ECO:0000313" key="3">
    <source>
        <dbReference type="Proteomes" id="UP000004221"/>
    </source>
</evidence>
<dbReference type="Gene3D" id="2.30.30.110">
    <property type="match status" value="1"/>
</dbReference>
<proteinExistence type="inferred from homology"/>
<dbReference type="PANTHER" id="PTHR33988:SF1">
    <property type="entry name" value="ENDORIBONUCLEASE MAZF7-RELATED"/>
    <property type="match status" value="1"/>
</dbReference>
<keyword evidence="3" id="KW-1185">Reference proteome</keyword>
<dbReference type="InterPro" id="IPR003477">
    <property type="entry name" value="PemK-like"/>
</dbReference>
<protein>
    <recommendedName>
        <fullName evidence="1">mRNA interferase</fullName>
        <ecNumber evidence="1">3.1.-.-</ecNumber>
    </recommendedName>
</protein>
<organism evidence="2 3">
    <name type="scientific">Nitrolancea hollandica Lb</name>
    <dbReference type="NCBI Taxonomy" id="1129897"/>
    <lineage>
        <taxon>Bacteria</taxon>
        <taxon>Pseudomonadati</taxon>
        <taxon>Thermomicrobiota</taxon>
        <taxon>Thermomicrobia</taxon>
        <taxon>Sphaerobacterales</taxon>
        <taxon>Sphaerobacterineae</taxon>
        <taxon>Sphaerobacteraceae</taxon>
        <taxon>Nitrolancea</taxon>
    </lineage>
</organism>
<dbReference type="GO" id="GO:0004521">
    <property type="term" value="F:RNA endonuclease activity"/>
    <property type="evidence" value="ECO:0007669"/>
    <property type="project" value="TreeGrafter"/>
</dbReference>
<dbReference type="OrthoDB" id="9808744at2"/>
<dbReference type="PIRSF" id="PIRSF033490">
    <property type="entry name" value="MazF"/>
    <property type="match status" value="1"/>
</dbReference>
<dbReference type="Pfam" id="PF02452">
    <property type="entry name" value="PemK_toxin"/>
    <property type="match status" value="1"/>
</dbReference>
<accession>I4EEN5</accession>
<keyword evidence="1" id="KW-0255">Endonuclease</keyword>
<dbReference type="AlphaFoldDB" id="I4EEN5"/>
<reference evidence="2 3" key="1">
    <citation type="journal article" date="2012" name="ISME J.">
        <title>Nitrification expanded: discovery, physiology and genomics of a nitrite-oxidizing bacterium from the phylum Chloroflexi.</title>
        <authorList>
            <person name="Sorokin D.Y."/>
            <person name="Lucker S."/>
            <person name="Vejmelkova D."/>
            <person name="Kostrikina N.A."/>
            <person name="Kleerebezem R."/>
            <person name="Rijpstra W.I."/>
            <person name="Damste J.S."/>
            <person name="Le Paslier D."/>
            <person name="Muyzer G."/>
            <person name="Wagner M."/>
            <person name="van Loosdrecht M.C."/>
            <person name="Daims H."/>
        </authorList>
    </citation>
    <scope>NUCLEOTIDE SEQUENCE [LARGE SCALE GENOMIC DNA]</scope>
    <source>
        <strain evidence="3">none</strain>
    </source>
</reference>